<evidence type="ECO:0000313" key="7">
    <source>
        <dbReference type="EMBL" id="KAF4090764.1"/>
    </source>
</evidence>
<sequence length="916" mass="102792">MLCYWGEAVKPDGFGLVRAESVKFTDTGIGCLSPKSRIKDVSPGKSLVGFIRGDGNASVTRLSITEHVKFGKLKLLDQKKDKIRLISCGEADAVLLAYGGKVFSLEKSNICRPIKELSSKTVIQVACGNQHFLALTNDGQLFTWGQNSSGQLGLGRGEPSSLSPQPLKSLSGIPLSQISAGGDHSFALSFSGAVFGWGRNSAGQLGLGHTEDMSNPTCVNNLNQKKTISISCGEEHTASLSKGGTVFTFGSGRYGQLGHNSFRDELQPCVVTGLEGFNVSQITCGRNHTMALVESSNTIYSFGCGEQGQLGNGQMTNQCVPLPVQLKLETNNIHTVESIIAGGNRSFVLCSSQKSSSNLEPNRRKGIVTLEDKMINRWVSECETNQWRTIKKEIKTVFSSPACINGSFIIKSCDGHYATSTHISGLDMESVKTAFDRLAEKERVLLEVEKVVEKDLLPSLGSTAAGVESLRAFLILPELFRVLNNQGRETKLTALYASAILNLEPGWLIVLENFWSELPKTFLKTLVKLFHTSAAKMISKLTYDRRQEIVINSPLCKSVTVLQLLYKASCRNQREITPGDFIIYEINDLLDVIDAIDMDINNFWIGDITVMVAEKQTYLNTLKLLSSSPCIFTLEAKYSLLKFRESWGPFTMMLRRTAILEDCFQQLRVASEQALKGWLQVIYSENVETSDVFKRDFFHNAFKMLKDPKSEMFMDNDTKTVIWFPVEIVWNNKEVELDPDEPGKTVTSSNKNVFVDAYVDYVLNKSVERVFNEFKKGFYKVCDRHMVDIFHPEELRGVMLGSEEYDWDTFRQNATYEYVFHARHQTIVFFWEVFEELSNQDKKAFLLFLTGFDRVPILGMGQVKMRVQPLLSGTQDYLPQALTCHALLNLPVYQRKETLRTKLTEAIHHRRGFWEE</sequence>
<feature type="repeat" description="RCC1" evidence="5">
    <location>
        <begin position="244"/>
        <end position="295"/>
    </location>
</feature>
<dbReference type="SMART" id="SM00119">
    <property type="entry name" value="HECTc"/>
    <property type="match status" value="1"/>
</dbReference>
<dbReference type="EMBL" id="JAAGNN010000004">
    <property type="protein sequence ID" value="KAF4090764.1"/>
    <property type="molecule type" value="Genomic_DNA"/>
</dbReference>
<feature type="repeat" description="RCC1" evidence="5">
    <location>
        <begin position="139"/>
        <end position="191"/>
    </location>
</feature>
<dbReference type="InterPro" id="IPR009091">
    <property type="entry name" value="RCC1/BLIP-II"/>
</dbReference>
<keyword evidence="1" id="KW-0808">Transferase</keyword>
<reference evidence="7 8" key="1">
    <citation type="submission" date="2020-02" db="EMBL/GenBank/DDBJ databases">
        <title>A chromosome-scale genome assembly of the black bullhead catfish (Ameiurus melas).</title>
        <authorList>
            <person name="Wen M."/>
            <person name="Zham M."/>
            <person name="Cabau C."/>
            <person name="Klopp C."/>
            <person name="Donnadieu C."/>
            <person name="Roques C."/>
            <person name="Bouchez O."/>
            <person name="Lampietro C."/>
            <person name="Jouanno E."/>
            <person name="Herpin A."/>
            <person name="Louis A."/>
            <person name="Berthelot C."/>
            <person name="Parey E."/>
            <person name="Roest-Crollius H."/>
            <person name="Braasch I."/>
            <person name="Postlethwait J."/>
            <person name="Robinson-Rechavi M."/>
            <person name="Echchiki A."/>
            <person name="Begum T."/>
            <person name="Montfort J."/>
            <person name="Schartl M."/>
            <person name="Bobe J."/>
            <person name="Guiguen Y."/>
        </authorList>
    </citation>
    <scope>NUCLEOTIDE SEQUENCE [LARGE SCALE GENOMIC DNA]</scope>
    <source>
        <strain evidence="7">M_S1</strain>
        <tissue evidence="7">Blood</tissue>
    </source>
</reference>
<organism evidence="7 8">
    <name type="scientific">Ameiurus melas</name>
    <name type="common">Black bullhead</name>
    <name type="synonym">Silurus melas</name>
    <dbReference type="NCBI Taxonomy" id="219545"/>
    <lineage>
        <taxon>Eukaryota</taxon>
        <taxon>Metazoa</taxon>
        <taxon>Chordata</taxon>
        <taxon>Craniata</taxon>
        <taxon>Vertebrata</taxon>
        <taxon>Euteleostomi</taxon>
        <taxon>Actinopterygii</taxon>
        <taxon>Neopterygii</taxon>
        <taxon>Teleostei</taxon>
        <taxon>Ostariophysi</taxon>
        <taxon>Siluriformes</taxon>
        <taxon>Ictaluridae</taxon>
        <taxon>Ameiurus</taxon>
    </lineage>
</organism>
<feature type="repeat" description="RCC1" evidence="5">
    <location>
        <begin position="297"/>
        <end position="352"/>
    </location>
</feature>
<keyword evidence="3 4" id="KW-0833">Ubl conjugation pathway</keyword>
<dbReference type="Pfam" id="PF00632">
    <property type="entry name" value="HECT"/>
    <property type="match status" value="1"/>
</dbReference>
<evidence type="ECO:0000259" key="6">
    <source>
        <dbReference type="PROSITE" id="PS50237"/>
    </source>
</evidence>
<dbReference type="PANTHER" id="PTHR45622:SF73">
    <property type="entry name" value="E3 UBIQUITIN-PROTEIN LIGASE HERC4-LIKE ISOFORM X1-RELATED"/>
    <property type="match status" value="1"/>
</dbReference>
<feature type="repeat" description="RCC1" evidence="5">
    <location>
        <begin position="192"/>
        <end position="243"/>
    </location>
</feature>
<dbReference type="InterPro" id="IPR035983">
    <property type="entry name" value="Hect_E3_ubiquitin_ligase"/>
</dbReference>
<dbReference type="FunFam" id="3.30.2410.10:FF:000003">
    <property type="entry name" value="probable E3 ubiquitin-protein ligase HERC4 isoform X1"/>
    <property type="match status" value="1"/>
</dbReference>
<dbReference type="GO" id="GO:0006511">
    <property type="term" value="P:ubiquitin-dependent protein catabolic process"/>
    <property type="evidence" value="ECO:0007669"/>
    <property type="project" value="TreeGrafter"/>
</dbReference>
<protein>
    <recommendedName>
        <fullName evidence="6">HECT domain-containing protein</fullName>
    </recommendedName>
</protein>
<dbReference type="InterPro" id="IPR000569">
    <property type="entry name" value="HECT_dom"/>
</dbReference>
<feature type="domain" description="HECT" evidence="6">
    <location>
        <begin position="734"/>
        <end position="916"/>
    </location>
</feature>
<feature type="active site" description="Glycyl thioester intermediate" evidence="4">
    <location>
        <position position="884"/>
    </location>
</feature>
<dbReference type="SUPFAM" id="SSF56204">
    <property type="entry name" value="Hect, E3 ligase catalytic domain"/>
    <property type="match status" value="1"/>
</dbReference>
<dbReference type="Gene3D" id="3.30.2410.10">
    <property type="entry name" value="Hect, E3 ligase catalytic domain"/>
    <property type="match status" value="1"/>
</dbReference>
<dbReference type="Gene3D" id="3.90.1750.10">
    <property type="entry name" value="Hect, E3 ligase catalytic domains"/>
    <property type="match status" value="1"/>
</dbReference>
<keyword evidence="2" id="KW-0677">Repeat</keyword>
<name>A0A7J6B6P2_AMEME</name>
<gene>
    <name evidence="7" type="ORF">AMELA_G00054860</name>
</gene>
<proteinExistence type="predicted"/>
<evidence type="ECO:0000256" key="1">
    <source>
        <dbReference type="ARBA" id="ARBA00022679"/>
    </source>
</evidence>
<dbReference type="GO" id="GO:0061630">
    <property type="term" value="F:ubiquitin protein ligase activity"/>
    <property type="evidence" value="ECO:0007669"/>
    <property type="project" value="TreeGrafter"/>
</dbReference>
<dbReference type="GO" id="GO:0005737">
    <property type="term" value="C:cytoplasm"/>
    <property type="evidence" value="ECO:0007669"/>
    <property type="project" value="TreeGrafter"/>
</dbReference>
<dbReference type="PANTHER" id="PTHR45622">
    <property type="entry name" value="UBIQUITIN-PROTEIN LIGASE E3A-RELATED"/>
    <property type="match status" value="1"/>
</dbReference>
<dbReference type="GO" id="GO:0016567">
    <property type="term" value="P:protein ubiquitination"/>
    <property type="evidence" value="ECO:0007669"/>
    <property type="project" value="TreeGrafter"/>
</dbReference>
<dbReference type="InterPro" id="IPR000408">
    <property type="entry name" value="Reg_chr_condens"/>
</dbReference>
<keyword evidence="8" id="KW-1185">Reference proteome</keyword>
<dbReference type="AlphaFoldDB" id="A0A7J6B6P2"/>
<dbReference type="Pfam" id="PF25390">
    <property type="entry name" value="WD40_RLD"/>
    <property type="match status" value="1"/>
</dbReference>
<feature type="repeat" description="RCC1" evidence="5">
    <location>
        <begin position="83"/>
        <end position="138"/>
    </location>
</feature>
<evidence type="ECO:0000256" key="4">
    <source>
        <dbReference type="PROSITE-ProRule" id="PRU00104"/>
    </source>
</evidence>
<evidence type="ECO:0000256" key="3">
    <source>
        <dbReference type="ARBA" id="ARBA00022786"/>
    </source>
</evidence>
<evidence type="ECO:0000256" key="5">
    <source>
        <dbReference type="PROSITE-ProRule" id="PRU00235"/>
    </source>
</evidence>
<dbReference type="PROSITE" id="PS50012">
    <property type="entry name" value="RCC1_3"/>
    <property type="match status" value="5"/>
</dbReference>
<accession>A0A7J6B6P2</accession>
<dbReference type="PRINTS" id="PR00633">
    <property type="entry name" value="RCCNDNSATION"/>
</dbReference>
<dbReference type="InterPro" id="IPR058923">
    <property type="entry name" value="RCC1-like_dom"/>
</dbReference>
<dbReference type="InterPro" id="IPR051709">
    <property type="entry name" value="Ub-ligase/GTPase-reg"/>
</dbReference>
<dbReference type="Proteomes" id="UP000593565">
    <property type="component" value="Unassembled WGS sequence"/>
</dbReference>
<evidence type="ECO:0000313" key="8">
    <source>
        <dbReference type="Proteomes" id="UP000593565"/>
    </source>
</evidence>
<evidence type="ECO:0000256" key="2">
    <source>
        <dbReference type="ARBA" id="ARBA00022737"/>
    </source>
</evidence>
<dbReference type="Gene3D" id="3.30.2160.10">
    <property type="entry name" value="Hect, E3 ligase catalytic domain"/>
    <property type="match status" value="1"/>
</dbReference>
<dbReference type="PROSITE" id="PS50237">
    <property type="entry name" value="HECT"/>
    <property type="match status" value="1"/>
</dbReference>
<dbReference type="PROSITE" id="PS00626">
    <property type="entry name" value="RCC1_2"/>
    <property type="match status" value="3"/>
</dbReference>
<dbReference type="SUPFAM" id="SSF50985">
    <property type="entry name" value="RCC1/BLIP-II"/>
    <property type="match status" value="1"/>
</dbReference>
<dbReference type="Gene3D" id="2.130.10.30">
    <property type="entry name" value="Regulator of chromosome condensation 1/beta-lactamase-inhibitor protein II"/>
    <property type="match status" value="1"/>
</dbReference>
<comment type="caution">
    <text evidence="7">The sequence shown here is derived from an EMBL/GenBank/DDBJ whole genome shotgun (WGS) entry which is preliminary data.</text>
</comment>